<dbReference type="PANTHER" id="PTHR43420:SF12">
    <property type="entry name" value="N-ACETYLTRANSFERASE DOMAIN-CONTAINING PROTEIN"/>
    <property type="match status" value="1"/>
</dbReference>
<dbReference type="EMBL" id="BDCR01000004">
    <property type="protein sequence ID" value="GAT64262.1"/>
    <property type="molecule type" value="Genomic_DNA"/>
</dbReference>
<evidence type="ECO:0000259" key="3">
    <source>
        <dbReference type="PROSITE" id="PS51186"/>
    </source>
</evidence>
<gene>
    <name evidence="4" type="ORF">PJIAN_4812</name>
</gene>
<dbReference type="InterPro" id="IPR000182">
    <property type="entry name" value="GNAT_dom"/>
</dbReference>
<dbReference type="Gene3D" id="3.40.630.30">
    <property type="match status" value="1"/>
</dbReference>
<dbReference type="Proteomes" id="UP000076586">
    <property type="component" value="Unassembled WGS sequence"/>
</dbReference>
<sequence>MIELPSYLILPRNELYRIKPLWEKLNEIHLRDSVHFKDHYSSFTFEKRIMTWTSLPDERVWILVGEVNDEIVGYCVATSTEDGKGEIDSLCVDEAWQNKGVGETLVRESLAWLESRTCSPIRLIVSYGHESVMGFYEKLGFYPRATILELKNPQDI</sequence>
<keyword evidence="4" id="KW-0689">Ribosomal protein</keyword>
<dbReference type="AlphaFoldDB" id="A0A161LXJ1"/>
<dbReference type="GO" id="GO:0016747">
    <property type="term" value="F:acyltransferase activity, transferring groups other than amino-acyl groups"/>
    <property type="evidence" value="ECO:0007669"/>
    <property type="project" value="InterPro"/>
</dbReference>
<accession>A0A161LXJ1</accession>
<dbReference type="RefSeq" id="WP_068706197.1">
    <property type="nucleotide sequence ID" value="NZ_BDCR01000004.1"/>
</dbReference>
<dbReference type="STRING" id="681398.PJIAN_4812"/>
<dbReference type="CDD" id="cd04301">
    <property type="entry name" value="NAT_SF"/>
    <property type="match status" value="1"/>
</dbReference>
<dbReference type="GO" id="GO:0005840">
    <property type="term" value="C:ribosome"/>
    <property type="evidence" value="ECO:0007669"/>
    <property type="project" value="UniProtKB-KW"/>
</dbReference>
<reference evidence="5" key="2">
    <citation type="journal article" date="2017" name="Genome Announc.">
        <title>Draft genome sequence of Paludibacter jiangxiensis NM7(T), a propionate-producing fermentative bacterium.</title>
        <authorList>
            <person name="Qiu Y.-L."/>
            <person name="Tourlousse D.M."/>
            <person name="Matsuura N."/>
            <person name="Ohashi A."/>
            <person name="Sekiguchi Y."/>
        </authorList>
    </citation>
    <scope>NUCLEOTIDE SEQUENCE [LARGE SCALE GENOMIC DNA]</scope>
    <source>
        <strain evidence="5">NM7</strain>
    </source>
</reference>
<evidence type="ECO:0000256" key="1">
    <source>
        <dbReference type="ARBA" id="ARBA00022679"/>
    </source>
</evidence>
<keyword evidence="1" id="KW-0808">Transferase</keyword>
<evidence type="ECO:0000313" key="4">
    <source>
        <dbReference type="EMBL" id="GAT64262.1"/>
    </source>
</evidence>
<reference evidence="5" key="1">
    <citation type="submission" date="2016-04" db="EMBL/GenBank/DDBJ databases">
        <title>Draft genome sequence of Paludibacter jiangxiensis strain NM7.</title>
        <authorList>
            <person name="Qiu Y."/>
            <person name="Matsuura N."/>
            <person name="Ohashi A."/>
            <person name="Tourlousse M.D."/>
            <person name="Sekiguchi Y."/>
        </authorList>
    </citation>
    <scope>NUCLEOTIDE SEQUENCE [LARGE SCALE GENOMIC DNA]</scope>
    <source>
        <strain evidence="5">NM7</strain>
    </source>
</reference>
<feature type="domain" description="N-acetyltransferase" evidence="3">
    <location>
        <begin position="20"/>
        <end position="156"/>
    </location>
</feature>
<dbReference type="OrthoDB" id="7205533at2"/>
<dbReference type="PROSITE" id="PS51186">
    <property type="entry name" value="GNAT"/>
    <property type="match status" value="1"/>
</dbReference>
<keyword evidence="4" id="KW-0687">Ribonucleoprotein</keyword>
<proteinExistence type="predicted"/>
<keyword evidence="2" id="KW-0012">Acyltransferase</keyword>
<dbReference type="SUPFAM" id="SSF55729">
    <property type="entry name" value="Acyl-CoA N-acyltransferases (Nat)"/>
    <property type="match status" value="1"/>
</dbReference>
<name>A0A161LXJ1_9BACT</name>
<dbReference type="InterPro" id="IPR016181">
    <property type="entry name" value="Acyl_CoA_acyltransferase"/>
</dbReference>
<comment type="caution">
    <text evidence="4">The sequence shown here is derived from an EMBL/GenBank/DDBJ whole genome shotgun (WGS) entry which is preliminary data.</text>
</comment>
<evidence type="ECO:0000313" key="5">
    <source>
        <dbReference type="Proteomes" id="UP000076586"/>
    </source>
</evidence>
<dbReference type="PANTHER" id="PTHR43420">
    <property type="entry name" value="ACETYLTRANSFERASE"/>
    <property type="match status" value="1"/>
</dbReference>
<keyword evidence="5" id="KW-1185">Reference proteome</keyword>
<protein>
    <submittedName>
        <fullName evidence="4">Ribosomal protein S18 acetylase RimI</fullName>
    </submittedName>
</protein>
<dbReference type="InterPro" id="IPR050680">
    <property type="entry name" value="YpeA/RimI_acetyltransf"/>
</dbReference>
<organism evidence="4 5">
    <name type="scientific">Paludibacter jiangxiensis</name>
    <dbReference type="NCBI Taxonomy" id="681398"/>
    <lineage>
        <taxon>Bacteria</taxon>
        <taxon>Pseudomonadati</taxon>
        <taxon>Bacteroidota</taxon>
        <taxon>Bacteroidia</taxon>
        <taxon>Bacteroidales</taxon>
        <taxon>Paludibacteraceae</taxon>
        <taxon>Paludibacter</taxon>
    </lineage>
</organism>
<evidence type="ECO:0000256" key="2">
    <source>
        <dbReference type="ARBA" id="ARBA00023315"/>
    </source>
</evidence>
<dbReference type="Pfam" id="PF00583">
    <property type="entry name" value="Acetyltransf_1"/>
    <property type="match status" value="1"/>
</dbReference>